<sequence length="70" mass="7437">MKMIDLVCLSIDVIDVQINYELEGGCVYGRQACGDNDVSDELYSDAVWDEGGGGTGGEQGYFSEGGYGKS</sequence>
<reference evidence="3" key="1">
    <citation type="submission" date="2018-12" db="EMBL/GenBank/DDBJ databases">
        <title>Tengunoibacter tsumagoiensis gen. nov., sp. nov., Dictyobacter kobayashii sp. nov., D. alpinus sp. nov., and D. joshuensis sp. nov. and description of Dictyobacteraceae fam. nov. within the order Ktedonobacterales isolated from Tengu-no-mugimeshi.</title>
        <authorList>
            <person name="Wang C.M."/>
            <person name="Zheng Y."/>
            <person name="Sakai Y."/>
            <person name="Toyoda A."/>
            <person name="Minakuchi Y."/>
            <person name="Abe K."/>
            <person name="Yokota A."/>
            <person name="Yabe S."/>
        </authorList>
    </citation>
    <scope>NUCLEOTIDE SEQUENCE [LARGE SCALE GENOMIC DNA]</scope>
    <source>
        <strain evidence="3">S-27</strain>
    </source>
</reference>
<gene>
    <name evidence="2" type="ORF">KDAU_44360</name>
</gene>
<accession>A0A401ZJR8</accession>
<dbReference type="AlphaFoldDB" id="A0A401ZJR8"/>
<feature type="region of interest" description="Disordered" evidence="1">
    <location>
        <begin position="49"/>
        <end position="70"/>
    </location>
</feature>
<proteinExistence type="predicted"/>
<dbReference type="Proteomes" id="UP000287224">
    <property type="component" value="Unassembled WGS sequence"/>
</dbReference>
<comment type="caution">
    <text evidence="2">The sequence shown here is derived from an EMBL/GenBank/DDBJ whole genome shotgun (WGS) entry which is preliminary data.</text>
</comment>
<dbReference type="EMBL" id="BIFQ01000001">
    <property type="protein sequence ID" value="GCE07107.1"/>
    <property type="molecule type" value="Genomic_DNA"/>
</dbReference>
<evidence type="ECO:0000313" key="2">
    <source>
        <dbReference type="EMBL" id="GCE07107.1"/>
    </source>
</evidence>
<organism evidence="2 3">
    <name type="scientific">Dictyobacter aurantiacus</name>
    <dbReference type="NCBI Taxonomy" id="1936993"/>
    <lineage>
        <taxon>Bacteria</taxon>
        <taxon>Bacillati</taxon>
        <taxon>Chloroflexota</taxon>
        <taxon>Ktedonobacteria</taxon>
        <taxon>Ktedonobacterales</taxon>
        <taxon>Dictyobacteraceae</taxon>
        <taxon>Dictyobacter</taxon>
    </lineage>
</organism>
<evidence type="ECO:0000313" key="3">
    <source>
        <dbReference type="Proteomes" id="UP000287224"/>
    </source>
</evidence>
<protein>
    <submittedName>
        <fullName evidence="2">Uncharacterized protein</fullName>
    </submittedName>
</protein>
<evidence type="ECO:0000256" key="1">
    <source>
        <dbReference type="SAM" id="MobiDB-lite"/>
    </source>
</evidence>
<name>A0A401ZJR8_9CHLR</name>
<feature type="compositionally biased region" description="Gly residues" evidence="1">
    <location>
        <begin position="50"/>
        <end position="70"/>
    </location>
</feature>
<keyword evidence="3" id="KW-1185">Reference proteome</keyword>